<evidence type="ECO:0000313" key="2">
    <source>
        <dbReference type="Proteomes" id="UP000683925"/>
    </source>
</evidence>
<reference evidence="1" key="1">
    <citation type="submission" date="2021-01" db="EMBL/GenBank/DDBJ databases">
        <authorList>
            <consortium name="Genoscope - CEA"/>
            <person name="William W."/>
        </authorList>
    </citation>
    <scope>NUCLEOTIDE SEQUENCE</scope>
</reference>
<organism evidence="1 2">
    <name type="scientific">Paramecium octaurelia</name>
    <dbReference type="NCBI Taxonomy" id="43137"/>
    <lineage>
        <taxon>Eukaryota</taxon>
        <taxon>Sar</taxon>
        <taxon>Alveolata</taxon>
        <taxon>Ciliophora</taxon>
        <taxon>Intramacronucleata</taxon>
        <taxon>Oligohymenophorea</taxon>
        <taxon>Peniculida</taxon>
        <taxon>Parameciidae</taxon>
        <taxon>Paramecium</taxon>
    </lineage>
</organism>
<evidence type="ECO:0000313" key="1">
    <source>
        <dbReference type="EMBL" id="CAD8215031.1"/>
    </source>
</evidence>
<dbReference type="EMBL" id="CAJJDP010000204">
    <property type="protein sequence ID" value="CAD8215031.1"/>
    <property type="molecule type" value="Genomic_DNA"/>
</dbReference>
<dbReference type="AlphaFoldDB" id="A0A8S1YNF5"/>
<dbReference type="Proteomes" id="UP000683925">
    <property type="component" value="Unassembled WGS sequence"/>
</dbReference>
<proteinExistence type="predicted"/>
<gene>
    <name evidence="1" type="ORF">POCTA_138.1.T2000006</name>
</gene>
<keyword evidence="2" id="KW-1185">Reference proteome</keyword>
<sequence>MITQSQTNDLLMQTLLQRKRLILFHLMFKLENLEKLDKNFLSKERKLGRLFLTQIKQKCDEFFIECQGRPYQKREQTFAFFRIKSLFFQDFTDKVNKKKQMYQFMKQSMYVNELTLIKWKLILCCKNIIYKDNSMQIKVDNHKYLRETTFCINKFIKSSNCQKYSKKNQQITVI</sequence>
<accession>A0A8S1YNF5</accession>
<protein>
    <submittedName>
        <fullName evidence="1">Uncharacterized protein</fullName>
    </submittedName>
</protein>
<comment type="caution">
    <text evidence="1">The sequence shown here is derived from an EMBL/GenBank/DDBJ whole genome shotgun (WGS) entry which is preliminary data.</text>
</comment>
<name>A0A8S1YNF5_PAROT</name>